<gene>
    <name evidence="1" type="ORF">PILCRDRAFT_814141</name>
</gene>
<dbReference type="EMBL" id="KN832977">
    <property type="protein sequence ID" value="KIM88238.1"/>
    <property type="molecule type" value="Genomic_DNA"/>
</dbReference>
<keyword evidence="2" id="KW-1185">Reference proteome</keyword>
<organism evidence="1 2">
    <name type="scientific">Piloderma croceum (strain F 1598)</name>
    <dbReference type="NCBI Taxonomy" id="765440"/>
    <lineage>
        <taxon>Eukaryota</taxon>
        <taxon>Fungi</taxon>
        <taxon>Dikarya</taxon>
        <taxon>Basidiomycota</taxon>
        <taxon>Agaricomycotina</taxon>
        <taxon>Agaricomycetes</taxon>
        <taxon>Agaricomycetidae</taxon>
        <taxon>Atheliales</taxon>
        <taxon>Atheliaceae</taxon>
        <taxon>Piloderma</taxon>
    </lineage>
</organism>
<reference evidence="1 2" key="1">
    <citation type="submission" date="2014-04" db="EMBL/GenBank/DDBJ databases">
        <authorList>
            <consortium name="DOE Joint Genome Institute"/>
            <person name="Kuo A."/>
            <person name="Tarkka M."/>
            <person name="Buscot F."/>
            <person name="Kohler A."/>
            <person name="Nagy L.G."/>
            <person name="Floudas D."/>
            <person name="Copeland A."/>
            <person name="Barry K.W."/>
            <person name="Cichocki N."/>
            <person name="Veneault-Fourrey C."/>
            <person name="LaButti K."/>
            <person name="Lindquist E.A."/>
            <person name="Lipzen A."/>
            <person name="Lundell T."/>
            <person name="Morin E."/>
            <person name="Murat C."/>
            <person name="Sun H."/>
            <person name="Tunlid A."/>
            <person name="Henrissat B."/>
            <person name="Grigoriev I.V."/>
            <person name="Hibbett D.S."/>
            <person name="Martin F."/>
            <person name="Nordberg H.P."/>
            <person name="Cantor M.N."/>
            <person name="Hua S.X."/>
        </authorList>
    </citation>
    <scope>NUCLEOTIDE SEQUENCE [LARGE SCALE GENOMIC DNA]</scope>
    <source>
        <strain evidence="1 2">F 1598</strain>
    </source>
</reference>
<dbReference type="Proteomes" id="UP000054166">
    <property type="component" value="Unassembled WGS sequence"/>
</dbReference>
<dbReference type="InParanoid" id="A0A0C3BP37"/>
<dbReference type="HOGENOM" id="CLU_176459_0_0_1"/>
<evidence type="ECO:0000313" key="2">
    <source>
        <dbReference type="Proteomes" id="UP000054166"/>
    </source>
</evidence>
<accession>A0A0C3BP37</accession>
<protein>
    <submittedName>
        <fullName evidence="1">Uncharacterized protein</fullName>
    </submittedName>
</protein>
<sequence length="106" mass="12819">MHSSYDESELLYDYKLEKHFLIKSLEGKKRILVMMINSVQKSSKAKDGETRRQKEERHFNLYTCSEYIPQVREGIEQAQRRVITLQKWIDEYKPGDQRFPFGERLF</sequence>
<reference evidence="2" key="2">
    <citation type="submission" date="2015-01" db="EMBL/GenBank/DDBJ databases">
        <title>Evolutionary Origins and Diversification of the Mycorrhizal Mutualists.</title>
        <authorList>
            <consortium name="DOE Joint Genome Institute"/>
            <consortium name="Mycorrhizal Genomics Consortium"/>
            <person name="Kohler A."/>
            <person name="Kuo A."/>
            <person name="Nagy L.G."/>
            <person name="Floudas D."/>
            <person name="Copeland A."/>
            <person name="Barry K.W."/>
            <person name="Cichocki N."/>
            <person name="Veneault-Fourrey C."/>
            <person name="LaButti K."/>
            <person name="Lindquist E.A."/>
            <person name="Lipzen A."/>
            <person name="Lundell T."/>
            <person name="Morin E."/>
            <person name="Murat C."/>
            <person name="Riley R."/>
            <person name="Ohm R."/>
            <person name="Sun H."/>
            <person name="Tunlid A."/>
            <person name="Henrissat B."/>
            <person name="Grigoriev I.V."/>
            <person name="Hibbett D.S."/>
            <person name="Martin F."/>
        </authorList>
    </citation>
    <scope>NUCLEOTIDE SEQUENCE [LARGE SCALE GENOMIC DNA]</scope>
    <source>
        <strain evidence="2">F 1598</strain>
    </source>
</reference>
<proteinExistence type="predicted"/>
<evidence type="ECO:0000313" key="1">
    <source>
        <dbReference type="EMBL" id="KIM88238.1"/>
    </source>
</evidence>
<name>A0A0C3BP37_PILCF</name>
<dbReference type="AlphaFoldDB" id="A0A0C3BP37"/>